<accession>A0A1H0E9I8</accession>
<evidence type="ECO:0000256" key="1">
    <source>
        <dbReference type="SAM" id="Phobius"/>
    </source>
</evidence>
<comment type="caution">
    <text evidence="2">The sequence shown here is derived from an EMBL/GenBank/DDBJ whole genome shotgun (WGS) entry which is preliminary data.</text>
</comment>
<reference evidence="3" key="1">
    <citation type="submission" date="2016-10" db="EMBL/GenBank/DDBJ databases">
        <authorList>
            <person name="de Groot N.N."/>
        </authorList>
    </citation>
    <scope>NUCLEOTIDE SEQUENCE [LARGE SCALE GENOMIC DNA]</scope>
    <source>
        <strain evidence="3">BP1-145</strain>
    </source>
</reference>
<dbReference type="Proteomes" id="UP000199134">
    <property type="component" value="Unassembled WGS sequence"/>
</dbReference>
<dbReference type="EMBL" id="FNIW01000003">
    <property type="protein sequence ID" value="SDN79084.1"/>
    <property type="molecule type" value="Genomic_DNA"/>
</dbReference>
<dbReference type="AlphaFoldDB" id="A0A1H0E9I8"/>
<proteinExistence type="predicted"/>
<keyword evidence="1" id="KW-0472">Membrane</keyword>
<name>A0A1H0E9I8_9BACT</name>
<evidence type="ECO:0000313" key="3">
    <source>
        <dbReference type="Proteomes" id="UP000199134"/>
    </source>
</evidence>
<protein>
    <submittedName>
        <fullName evidence="2">Uncharacterized protein</fullName>
    </submittedName>
</protein>
<keyword evidence="1" id="KW-1133">Transmembrane helix</keyword>
<keyword evidence="1" id="KW-0812">Transmembrane</keyword>
<evidence type="ECO:0000313" key="2">
    <source>
        <dbReference type="EMBL" id="SDN79084.1"/>
    </source>
</evidence>
<gene>
    <name evidence="2" type="ORF">SAMN04487900_10357</name>
</gene>
<sequence>MFNVSCIHTPKNATRVYSSIELAQVMKSLESIDDFSYIGVTFLLFPWQNGDGYAFFSSIIFAANACFLIEKCGFCMVFVPFRAEN</sequence>
<feature type="transmembrane region" description="Helical" evidence="1">
    <location>
        <begin position="53"/>
        <end position="79"/>
    </location>
</feature>
<organism evidence="2 3">
    <name type="scientific">Prevotella communis</name>
    <dbReference type="NCBI Taxonomy" id="2913614"/>
    <lineage>
        <taxon>Bacteria</taxon>
        <taxon>Pseudomonadati</taxon>
        <taxon>Bacteroidota</taxon>
        <taxon>Bacteroidia</taxon>
        <taxon>Bacteroidales</taxon>
        <taxon>Prevotellaceae</taxon>
        <taxon>Prevotella</taxon>
    </lineage>
</organism>